<dbReference type="AlphaFoldDB" id="A0A8D9EHW0"/>
<sequence>MIIPDFREKKEEKTPLVPAFPPAGSTGPHGRVFPPEVIYCPLLHFFNYLCNLIKCLSRNSSGTLGLISVLVLPRTIILLDLDTTQMPFISYNPTHTSFIVNLFILFT</sequence>
<proteinExistence type="predicted"/>
<name>A0A8D9EHW0_9HEMI</name>
<evidence type="ECO:0000256" key="1">
    <source>
        <dbReference type="SAM" id="MobiDB-lite"/>
    </source>
</evidence>
<dbReference type="EMBL" id="HBUF01538870">
    <property type="protein sequence ID" value="CAG6754256.1"/>
    <property type="molecule type" value="Transcribed_RNA"/>
</dbReference>
<protein>
    <submittedName>
        <fullName evidence="2">Uncharacterized protein</fullName>
    </submittedName>
</protein>
<organism evidence="2">
    <name type="scientific">Cacopsylla melanoneura</name>
    <dbReference type="NCBI Taxonomy" id="428564"/>
    <lineage>
        <taxon>Eukaryota</taxon>
        <taxon>Metazoa</taxon>
        <taxon>Ecdysozoa</taxon>
        <taxon>Arthropoda</taxon>
        <taxon>Hexapoda</taxon>
        <taxon>Insecta</taxon>
        <taxon>Pterygota</taxon>
        <taxon>Neoptera</taxon>
        <taxon>Paraneoptera</taxon>
        <taxon>Hemiptera</taxon>
        <taxon>Sternorrhyncha</taxon>
        <taxon>Psylloidea</taxon>
        <taxon>Psyllidae</taxon>
        <taxon>Psyllinae</taxon>
        <taxon>Cacopsylla</taxon>
    </lineage>
</organism>
<feature type="compositionally biased region" description="Basic and acidic residues" evidence="1">
    <location>
        <begin position="1"/>
        <end position="14"/>
    </location>
</feature>
<feature type="region of interest" description="Disordered" evidence="1">
    <location>
        <begin position="1"/>
        <end position="27"/>
    </location>
</feature>
<reference evidence="2" key="1">
    <citation type="submission" date="2021-05" db="EMBL/GenBank/DDBJ databases">
        <authorList>
            <person name="Alioto T."/>
            <person name="Alioto T."/>
            <person name="Gomez Garrido J."/>
        </authorList>
    </citation>
    <scope>NUCLEOTIDE SEQUENCE</scope>
</reference>
<evidence type="ECO:0000313" key="2">
    <source>
        <dbReference type="EMBL" id="CAG6754256.1"/>
    </source>
</evidence>
<accession>A0A8D9EHW0</accession>